<feature type="region of interest" description="Disordered" evidence="1">
    <location>
        <begin position="441"/>
        <end position="470"/>
    </location>
</feature>
<evidence type="ECO:0000256" key="1">
    <source>
        <dbReference type="SAM" id="MobiDB-lite"/>
    </source>
</evidence>
<feature type="domain" description="C2H2-type" evidence="2">
    <location>
        <begin position="4"/>
        <end position="26"/>
    </location>
</feature>
<feature type="region of interest" description="Disordered" evidence="1">
    <location>
        <begin position="355"/>
        <end position="405"/>
    </location>
</feature>
<dbReference type="InterPro" id="IPR013087">
    <property type="entry name" value="Znf_C2H2_type"/>
</dbReference>
<feature type="compositionally biased region" description="Polar residues" evidence="1">
    <location>
        <begin position="137"/>
        <end position="159"/>
    </location>
</feature>
<proteinExistence type="predicted"/>
<reference evidence="4" key="1">
    <citation type="submission" date="2022-10" db="EMBL/GenBank/DDBJ databases">
        <title>Genome assembly of Pristionchus species.</title>
        <authorList>
            <person name="Yoshida K."/>
            <person name="Sommer R.J."/>
        </authorList>
    </citation>
    <scope>NUCLEOTIDE SEQUENCE [LARGE SCALE GENOMIC DNA]</scope>
    <source>
        <strain evidence="4">RS5460</strain>
    </source>
</reference>
<accession>A0AAN5CN60</accession>
<evidence type="ECO:0000259" key="2">
    <source>
        <dbReference type="PROSITE" id="PS00028"/>
    </source>
</evidence>
<protein>
    <recommendedName>
        <fullName evidence="2">C2H2-type domain-containing protein</fullName>
    </recommendedName>
</protein>
<feature type="compositionally biased region" description="Polar residues" evidence="1">
    <location>
        <begin position="356"/>
        <end position="372"/>
    </location>
</feature>
<feature type="region of interest" description="Disordered" evidence="1">
    <location>
        <begin position="110"/>
        <end position="201"/>
    </location>
</feature>
<dbReference type="SMART" id="SM00355">
    <property type="entry name" value="ZnF_C2H2"/>
    <property type="match status" value="2"/>
</dbReference>
<dbReference type="PROSITE" id="PS00028">
    <property type="entry name" value="ZINC_FINGER_C2H2_1"/>
    <property type="match status" value="1"/>
</dbReference>
<comment type="caution">
    <text evidence="3">The sequence shown here is derived from an EMBL/GenBank/DDBJ whole genome shotgun (WGS) entry which is preliminary data.</text>
</comment>
<feature type="compositionally biased region" description="Basic residues" evidence="1">
    <location>
        <begin position="167"/>
        <end position="182"/>
    </location>
</feature>
<dbReference type="Proteomes" id="UP001328107">
    <property type="component" value="Unassembled WGS sequence"/>
</dbReference>
<organism evidence="3 4">
    <name type="scientific">Pristionchus mayeri</name>
    <dbReference type="NCBI Taxonomy" id="1317129"/>
    <lineage>
        <taxon>Eukaryota</taxon>
        <taxon>Metazoa</taxon>
        <taxon>Ecdysozoa</taxon>
        <taxon>Nematoda</taxon>
        <taxon>Chromadorea</taxon>
        <taxon>Rhabditida</taxon>
        <taxon>Rhabditina</taxon>
        <taxon>Diplogasteromorpha</taxon>
        <taxon>Diplogasteroidea</taxon>
        <taxon>Neodiplogasteridae</taxon>
        <taxon>Pristionchus</taxon>
    </lineage>
</organism>
<feature type="compositionally biased region" description="Basic and acidic residues" evidence="1">
    <location>
        <begin position="441"/>
        <end position="465"/>
    </location>
</feature>
<evidence type="ECO:0000313" key="4">
    <source>
        <dbReference type="Proteomes" id="UP001328107"/>
    </source>
</evidence>
<sequence length="489" mass="55130">MSKCNICDVRLEHRLELVEHQSSLSHQIRVGATLEKGGKRICPVCKFSCSELAEYSKHVDSDSHLVKLRALRNKRIAMVDSCFPSKKNSRWDSRSPAYYPSNMPPPSFGYPPPPSMMPPNHFNSFFRPPMHSDRPRQWTNEQRGGQPSTSTERTEGTPNNTPPHPPKSGRKSMYKKEKRKGMHPAGEGVSPGKKKKKKGGVISKVLSAADIVKNKKKEIVTTPKVTSMENKSKRYESLARKGAGIVASNKSRTQVMMMERQIKYSLVDGQGASIEDTRGNGSFSSIPSITAPLHSPPPVYHPPPISSPLNGSFNPSTASDATYAFCHPVHSTPHQLHDSNWPEFVRGMDALHEEIPSTSNLGPSQQGQSASYMNGGGLNMRRVKEEVREEEEEEIKVEPPSEQSISLDSLSINQKIKEKETKWKKEYEEQQRKLSALAARREETRRRFEEEMKSIDEEEKRERAKMTMLESTRASFHSDLRKVLQSHGF</sequence>
<dbReference type="EMBL" id="BTRK01000004">
    <property type="protein sequence ID" value="GMR47510.1"/>
    <property type="molecule type" value="Genomic_DNA"/>
</dbReference>
<keyword evidence="4" id="KW-1185">Reference proteome</keyword>
<evidence type="ECO:0000313" key="3">
    <source>
        <dbReference type="EMBL" id="GMR47510.1"/>
    </source>
</evidence>
<dbReference type="AlphaFoldDB" id="A0AAN5CN60"/>
<gene>
    <name evidence="3" type="ORF">PMAYCL1PPCAC_17705</name>
</gene>
<name>A0AAN5CN60_9BILA</name>